<dbReference type="InterPro" id="IPR006047">
    <property type="entry name" value="GH13_cat_dom"/>
</dbReference>
<dbReference type="Gene3D" id="2.60.40.1180">
    <property type="entry name" value="Golgi alpha-mannosidase II"/>
    <property type="match status" value="1"/>
</dbReference>
<dbReference type="EMBL" id="FUWG01000004">
    <property type="protein sequence ID" value="SJZ32670.1"/>
    <property type="molecule type" value="Genomic_DNA"/>
</dbReference>
<feature type="signal peptide" evidence="5">
    <location>
        <begin position="1"/>
        <end position="20"/>
    </location>
</feature>
<dbReference type="InterPro" id="IPR017853">
    <property type="entry name" value="GH"/>
</dbReference>
<keyword evidence="2" id="KW-0378">Hydrolase</keyword>
<gene>
    <name evidence="7" type="ORF">SAMN02745149_00745</name>
</gene>
<dbReference type="Proteomes" id="UP000190423">
    <property type="component" value="Unassembled WGS sequence"/>
</dbReference>
<evidence type="ECO:0000256" key="4">
    <source>
        <dbReference type="ARBA" id="ARBA00023295"/>
    </source>
</evidence>
<accession>A0A1T4JR71</accession>
<organism evidence="7 8">
    <name type="scientific">Treponema porcinum</name>
    <dbReference type="NCBI Taxonomy" id="261392"/>
    <lineage>
        <taxon>Bacteria</taxon>
        <taxon>Pseudomonadati</taxon>
        <taxon>Spirochaetota</taxon>
        <taxon>Spirochaetia</taxon>
        <taxon>Spirochaetales</taxon>
        <taxon>Treponemataceae</taxon>
        <taxon>Treponema</taxon>
    </lineage>
</organism>
<comment type="similarity">
    <text evidence="1">Belongs to the glycosyl hydrolase 13 family.</text>
</comment>
<evidence type="ECO:0000256" key="2">
    <source>
        <dbReference type="ARBA" id="ARBA00022801"/>
    </source>
</evidence>
<proteinExistence type="inferred from homology"/>
<dbReference type="SUPFAM" id="SSF51011">
    <property type="entry name" value="Glycosyl hydrolase domain"/>
    <property type="match status" value="1"/>
</dbReference>
<dbReference type="STRING" id="261392.SAMN02745149_00745"/>
<dbReference type="GO" id="GO:0005975">
    <property type="term" value="P:carbohydrate metabolic process"/>
    <property type="evidence" value="ECO:0007669"/>
    <property type="project" value="InterPro"/>
</dbReference>
<dbReference type="Gene3D" id="3.20.20.80">
    <property type="entry name" value="Glycosidases"/>
    <property type="match status" value="1"/>
</dbReference>
<evidence type="ECO:0000256" key="5">
    <source>
        <dbReference type="SAM" id="SignalP"/>
    </source>
</evidence>
<dbReference type="RefSeq" id="WP_078932666.1">
    <property type="nucleotide sequence ID" value="NZ_FUWG01000004.1"/>
</dbReference>
<dbReference type="GO" id="GO:0004556">
    <property type="term" value="F:alpha-amylase activity"/>
    <property type="evidence" value="ECO:0007669"/>
    <property type="project" value="UniProtKB-UniRule"/>
</dbReference>
<evidence type="ECO:0000259" key="6">
    <source>
        <dbReference type="SMART" id="SM00642"/>
    </source>
</evidence>
<evidence type="ECO:0000313" key="8">
    <source>
        <dbReference type="Proteomes" id="UP000190423"/>
    </source>
</evidence>
<name>A0A1T4JR71_TREPO</name>
<dbReference type="SUPFAM" id="SSF51445">
    <property type="entry name" value="(Trans)glycosidases"/>
    <property type="match status" value="1"/>
</dbReference>
<protein>
    <submittedName>
        <fullName evidence="7">Alpha-amylase</fullName>
    </submittedName>
</protein>
<evidence type="ECO:0000313" key="7">
    <source>
        <dbReference type="EMBL" id="SJZ32670.1"/>
    </source>
</evidence>
<dbReference type="PANTHER" id="PTHR43447">
    <property type="entry name" value="ALPHA-AMYLASE"/>
    <property type="match status" value="1"/>
</dbReference>
<feature type="domain" description="Glycosyl hydrolase family 13 catalytic" evidence="6">
    <location>
        <begin position="29"/>
        <end position="387"/>
    </location>
</feature>
<keyword evidence="5" id="KW-0732">Signal</keyword>
<dbReference type="PRINTS" id="PR00110">
    <property type="entry name" value="ALPHAAMYLASE"/>
</dbReference>
<sequence length="468" mass="51434">MKKNGIVCILVLLISAVMFGQTKESTKNGAILHCWCWSFKTAEENMKDIAEAGFTAVQFSPVNTCLEGDYGGLDLLGADLTGKWYYHYQPTDWKIGNYQLGTRDEFISVCKKAEEYGIAVIVDVLPNHTTPRKTEIKQDFLDAVGGIENLYHEGEKRGITNYGDRLQCTTYSMGGLPDVNTENPAFQSYFMAYMNDCISCGADGFRFDTAKHIGLPDDPKDSRAKENDFWSIFTGRKAVGGVMLKDADKLFLYGEVLQGGNSREDAYAKYLSVVASDYGGVVRSALKNRKFSAKGLADWRNAAGEDKIVTWVESHDTYANYGESAKLTNFELRAGWALIASRKGGTPLFFNRPQGPEATQFPGVSKIGDIGNDEFKNPEVTAVNKFRAAMAGEDEELLNGDDATVLMVKRGDRGIVIINLNPKKAAKISVPVAFADGTYKDAAHGYSFTVKNGVLSGKVPKEKIAVIY</sequence>
<keyword evidence="3" id="KW-0119">Carbohydrate metabolism</keyword>
<evidence type="ECO:0000256" key="1">
    <source>
        <dbReference type="ARBA" id="ARBA00008061"/>
    </source>
</evidence>
<keyword evidence="4" id="KW-0326">Glycosidase</keyword>
<dbReference type="OrthoDB" id="9805159at2"/>
<dbReference type="InterPro" id="IPR013780">
    <property type="entry name" value="Glyco_hydro_b"/>
</dbReference>
<keyword evidence="8" id="KW-1185">Reference proteome</keyword>
<feature type="chain" id="PRO_5013227674" evidence="5">
    <location>
        <begin position="21"/>
        <end position="468"/>
    </location>
</feature>
<dbReference type="GO" id="GO:0043169">
    <property type="term" value="F:cation binding"/>
    <property type="evidence" value="ECO:0007669"/>
    <property type="project" value="InterPro"/>
</dbReference>
<dbReference type="AlphaFoldDB" id="A0A1T4JR71"/>
<dbReference type="GeneID" id="78316058"/>
<evidence type="ECO:0000256" key="3">
    <source>
        <dbReference type="ARBA" id="ARBA00023277"/>
    </source>
</evidence>
<dbReference type="InterPro" id="IPR006046">
    <property type="entry name" value="Alpha_amylase"/>
</dbReference>
<reference evidence="7 8" key="1">
    <citation type="submission" date="2017-02" db="EMBL/GenBank/DDBJ databases">
        <authorList>
            <person name="Peterson S.W."/>
        </authorList>
    </citation>
    <scope>NUCLEOTIDE SEQUENCE [LARGE SCALE GENOMIC DNA]</scope>
    <source>
        <strain evidence="7 8">ATCC BAA-908</strain>
    </source>
</reference>
<dbReference type="CDD" id="cd11315">
    <property type="entry name" value="AmyAc_bac1_AmyA"/>
    <property type="match status" value="1"/>
</dbReference>
<dbReference type="SMART" id="SM00642">
    <property type="entry name" value="Aamy"/>
    <property type="match status" value="1"/>
</dbReference>